<name>A0AAN8ADZ7_ELEMC</name>
<keyword evidence="9" id="KW-0966">Cell projection</keyword>
<dbReference type="Gene3D" id="3.80.10.10">
    <property type="entry name" value="Ribonuclease Inhibitor"/>
    <property type="match status" value="1"/>
</dbReference>
<dbReference type="SUPFAM" id="SSF52058">
    <property type="entry name" value="L domain-like"/>
    <property type="match status" value="1"/>
</dbReference>
<evidence type="ECO:0000256" key="10">
    <source>
        <dbReference type="ARBA" id="ARBA00038378"/>
    </source>
</evidence>
<protein>
    <recommendedName>
        <fullName evidence="11">Dynein regulatory complex subunit 3</fullName>
    </recommendedName>
</protein>
<comment type="subcellular location">
    <subcellularLocation>
        <location evidence="1">Cytoplasm</location>
        <location evidence="1">Cytoskeleton</location>
        <location evidence="1">Flagellum axoneme</location>
    </subcellularLocation>
</comment>
<dbReference type="InterPro" id="IPR001611">
    <property type="entry name" value="Leu-rich_rpt"/>
</dbReference>
<comment type="caution">
    <text evidence="12">The sequence shown here is derived from an EMBL/GenBank/DDBJ whole genome shotgun (WGS) entry which is preliminary data.</text>
</comment>
<evidence type="ECO:0000256" key="11">
    <source>
        <dbReference type="ARBA" id="ARBA00040950"/>
    </source>
</evidence>
<dbReference type="Pfam" id="PF14580">
    <property type="entry name" value="LRR_9"/>
    <property type="match status" value="1"/>
</dbReference>
<dbReference type="InterPro" id="IPR032675">
    <property type="entry name" value="LRR_dom_sf"/>
</dbReference>
<organism evidence="12 13">
    <name type="scientific">Eleginops maclovinus</name>
    <name type="common">Patagonian blennie</name>
    <name type="synonym">Eleginus maclovinus</name>
    <dbReference type="NCBI Taxonomy" id="56733"/>
    <lineage>
        <taxon>Eukaryota</taxon>
        <taxon>Metazoa</taxon>
        <taxon>Chordata</taxon>
        <taxon>Craniata</taxon>
        <taxon>Vertebrata</taxon>
        <taxon>Euteleostomi</taxon>
        <taxon>Actinopterygii</taxon>
        <taxon>Neopterygii</taxon>
        <taxon>Teleostei</taxon>
        <taxon>Neoteleostei</taxon>
        <taxon>Acanthomorphata</taxon>
        <taxon>Eupercaria</taxon>
        <taxon>Perciformes</taxon>
        <taxon>Notothenioidei</taxon>
        <taxon>Eleginopidae</taxon>
        <taxon>Eleginops</taxon>
    </lineage>
</organism>
<keyword evidence="3" id="KW-0433">Leucine-rich repeat</keyword>
<dbReference type="AlphaFoldDB" id="A0AAN8ADZ7"/>
<keyword evidence="8" id="KW-0206">Cytoskeleton</keyword>
<evidence type="ECO:0000256" key="4">
    <source>
        <dbReference type="ARBA" id="ARBA00022737"/>
    </source>
</evidence>
<keyword evidence="2" id="KW-0963">Cytoplasm</keyword>
<evidence type="ECO:0000256" key="5">
    <source>
        <dbReference type="ARBA" id="ARBA00022846"/>
    </source>
</evidence>
<evidence type="ECO:0000313" key="13">
    <source>
        <dbReference type="Proteomes" id="UP001346869"/>
    </source>
</evidence>
<keyword evidence="7" id="KW-0969">Cilium</keyword>
<gene>
    <name evidence="12" type="ORF">PBY51_007966</name>
</gene>
<evidence type="ECO:0000256" key="8">
    <source>
        <dbReference type="ARBA" id="ARBA00023212"/>
    </source>
</evidence>
<keyword evidence="5" id="KW-0282">Flagellum</keyword>
<dbReference type="SMART" id="SM00365">
    <property type="entry name" value="LRR_SD22"/>
    <property type="match status" value="3"/>
</dbReference>
<evidence type="ECO:0000256" key="1">
    <source>
        <dbReference type="ARBA" id="ARBA00004611"/>
    </source>
</evidence>
<dbReference type="EMBL" id="JAUZQC010000017">
    <property type="protein sequence ID" value="KAK5856363.1"/>
    <property type="molecule type" value="Genomic_DNA"/>
</dbReference>
<sequence>MSGSEVNLKDAESLCLIHEDLLNQAILEQNPKDEVGGNFNEEGIHFDEILKLGLEYRNILRIDHLWEFTSLTRLNLNNNYIEIIEGLDRLINLTWLDLSFNCIEKIEGLESLRKLELLNLSSNKISVLENMDTLEGLTHFSIANNLLGQLDIVLYLRKFKNMFNINLLGNPCSKEGDYTFFIAAFFPDLKSLDYTLLDEKTKEEASVKYHDVLEEMKCNDLQKQQAEKAKQCKEAEVQLHTDAFVEFLNDSKLFKSMFNDDQEADKLHCVPEIARLLRTYPFIQEGVIIILCNHRKKALEFLNHTLTFEKEMVDLCMQLFETGLAEHKRREKEVNSFFIGQNETVTEYQQKALQILTNFEQQHKERTVEMQKLSEGHLLKVKINQCNDEINQLCKGLMALEFQMVSQLEDITNKLDINISEMVGYFTESQCRDLEDDYNGKVRVTALALLDDASKDNLDEFLPDPVKILFTCKETVMDALATGHDNHLMKINDQETEMVSRANAWKVALIKGIQDKDLKQNRTRIKDIHRYMDHLCVQLEEFQ</sequence>
<evidence type="ECO:0000256" key="6">
    <source>
        <dbReference type="ARBA" id="ARBA00023054"/>
    </source>
</evidence>
<comment type="similarity">
    <text evidence="10">Belongs to the DRC3 family.</text>
</comment>
<dbReference type="PROSITE" id="PS51450">
    <property type="entry name" value="LRR"/>
    <property type="match status" value="3"/>
</dbReference>
<keyword evidence="13" id="KW-1185">Reference proteome</keyword>
<dbReference type="InterPro" id="IPR050576">
    <property type="entry name" value="Cilia_flagella_integrity"/>
</dbReference>
<reference evidence="12 13" key="2">
    <citation type="journal article" date="2023" name="Mol. Biol. Evol.">
        <title>Genomics of Secondarily Temperate Adaptation in the Only Non-Antarctic Icefish.</title>
        <authorList>
            <person name="Rivera-Colon A.G."/>
            <person name="Rayamajhi N."/>
            <person name="Minhas B.F."/>
            <person name="Madrigal G."/>
            <person name="Bilyk K.T."/>
            <person name="Yoon V."/>
            <person name="Hune M."/>
            <person name="Gregory S."/>
            <person name="Cheng C.H.C."/>
            <person name="Catchen J.M."/>
        </authorList>
    </citation>
    <scope>NUCLEOTIDE SEQUENCE [LARGE SCALE GENOMIC DNA]</scope>
    <source>
        <strain evidence="12">JMC-PN-2008</strain>
    </source>
</reference>
<reference evidence="12 13" key="1">
    <citation type="journal article" date="2023" name="Genes (Basel)">
        <title>Chromosome-Level Genome Assembly and Circadian Gene Repertoire of the Patagonia Blennie Eleginops maclovinus-The Closest Ancestral Proxy of Antarctic Cryonotothenioids.</title>
        <authorList>
            <person name="Cheng C.C."/>
            <person name="Rivera-Colon A.G."/>
            <person name="Minhas B.F."/>
            <person name="Wilson L."/>
            <person name="Rayamajhi N."/>
            <person name="Vargas-Chacoff L."/>
            <person name="Catchen J.M."/>
        </authorList>
    </citation>
    <scope>NUCLEOTIDE SEQUENCE [LARGE SCALE GENOMIC DNA]</scope>
    <source>
        <strain evidence="12">JMC-PN-2008</strain>
    </source>
</reference>
<evidence type="ECO:0000256" key="9">
    <source>
        <dbReference type="ARBA" id="ARBA00023273"/>
    </source>
</evidence>
<keyword evidence="6" id="KW-0175">Coiled coil</keyword>
<evidence type="ECO:0000256" key="2">
    <source>
        <dbReference type="ARBA" id="ARBA00022490"/>
    </source>
</evidence>
<dbReference type="GO" id="GO:0005929">
    <property type="term" value="C:cilium"/>
    <property type="evidence" value="ECO:0007669"/>
    <property type="project" value="TreeGrafter"/>
</dbReference>
<keyword evidence="4" id="KW-0677">Repeat</keyword>
<accession>A0AAN8ADZ7</accession>
<proteinExistence type="inferred from homology"/>
<dbReference type="Proteomes" id="UP001346869">
    <property type="component" value="Unassembled WGS sequence"/>
</dbReference>
<dbReference type="PANTHER" id="PTHR45973">
    <property type="entry name" value="PROTEIN PHOSPHATASE 1 REGULATORY SUBUNIT SDS22-RELATED"/>
    <property type="match status" value="1"/>
</dbReference>
<evidence type="ECO:0000313" key="12">
    <source>
        <dbReference type="EMBL" id="KAK5856363.1"/>
    </source>
</evidence>
<evidence type="ECO:0000256" key="7">
    <source>
        <dbReference type="ARBA" id="ARBA00023069"/>
    </source>
</evidence>
<evidence type="ECO:0000256" key="3">
    <source>
        <dbReference type="ARBA" id="ARBA00022614"/>
    </source>
</evidence>
<dbReference type="PANTHER" id="PTHR45973:SF12">
    <property type="entry name" value="DYNEIN REGULATORY COMPLEX SUBUNIT 3"/>
    <property type="match status" value="1"/>
</dbReference>